<feature type="region of interest" description="Disordered" evidence="2">
    <location>
        <begin position="1"/>
        <end position="32"/>
    </location>
</feature>
<feature type="domain" description="RRM Nup35-type" evidence="3">
    <location>
        <begin position="152"/>
        <end position="231"/>
    </location>
</feature>
<dbReference type="Gene3D" id="3.30.70.330">
    <property type="match status" value="1"/>
</dbReference>
<keyword evidence="1" id="KW-0653">Protein transport</keyword>
<keyword evidence="5" id="KW-1185">Reference proteome</keyword>
<accession>A0AAD2CT25</accession>
<feature type="compositionally biased region" description="Polar residues" evidence="2">
    <location>
        <begin position="1"/>
        <end position="10"/>
    </location>
</feature>
<dbReference type="EMBL" id="CAKOGP040000891">
    <property type="protein sequence ID" value="CAJ1940485.1"/>
    <property type="molecule type" value="Genomic_DNA"/>
</dbReference>
<feature type="compositionally biased region" description="Polar residues" evidence="2">
    <location>
        <begin position="110"/>
        <end position="124"/>
    </location>
</feature>
<dbReference type="InterPro" id="IPR012677">
    <property type="entry name" value="Nucleotide-bd_a/b_plait_sf"/>
</dbReference>
<keyword evidence="1" id="KW-0539">Nucleus</keyword>
<dbReference type="Proteomes" id="UP001295423">
    <property type="component" value="Unassembled WGS sequence"/>
</dbReference>
<name>A0AAD2CT25_9STRA</name>
<proteinExistence type="predicted"/>
<feature type="region of interest" description="Disordered" evidence="2">
    <location>
        <begin position="110"/>
        <end position="135"/>
    </location>
</feature>
<comment type="caution">
    <text evidence="4">The sequence shown here is derived from an EMBL/GenBank/DDBJ whole genome shotgun (WGS) entry which is preliminary data.</text>
</comment>
<evidence type="ECO:0000313" key="5">
    <source>
        <dbReference type="Proteomes" id="UP001295423"/>
    </source>
</evidence>
<evidence type="ECO:0000256" key="2">
    <source>
        <dbReference type="SAM" id="MobiDB-lite"/>
    </source>
</evidence>
<evidence type="ECO:0000259" key="3">
    <source>
        <dbReference type="PROSITE" id="PS51472"/>
    </source>
</evidence>
<dbReference type="InterPro" id="IPR007846">
    <property type="entry name" value="RRM_NUP35_dom"/>
</dbReference>
<dbReference type="PROSITE" id="PS51472">
    <property type="entry name" value="RRM_NUP35"/>
    <property type="match status" value="1"/>
</dbReference>
<sequence length="313" mass="34056">MSSTSDTQPSFLFPAPRHDNSNGVPKSPKSPKILTIENPLLKRPQFMLGATQMATTANQNQPRSPLASLSVNISQLTTKSPGPPPKASLSLMSMSVSAPTEAMETTIDTGFGQSKLTSSRDNTPITPPPVNSPRLLHQSPVLVNQRSDFPSCDSGNWVVSYGYANREEYKELERILTSYGAIIDSQANANWLAIKYESRLAAEKALCSQPIKLSSNSLCGTVRGSSQLLQTLRAQQPNDSLKSVEHGLSAVKTKGKEMTLGSAGLSEEDILAQYDVQDQYDSDWRHAGSICEKVLAWLFGWDNILPVNKPHAD</sequence>
<keyword evidence="1" id="KW-0811">Translocation</keyword>
<dbReference type="AlphaFoldDB" id="A0AAD2CT25"/>
<dbReference type="Pfam" id="PF05172">
    <property type="entry name" value="RRM_Nup35"/>
    <property type="match status" value="1"/>
</dbReference>
<keyword evidence="1" id="KW-0906">Nuclear pore complex</keyword>
<gene>
    <name evidence="4" type="ORF">CYCCA115_LOCUS7065</name>
</gene>
<dbReference type="GO" id="GO:0051028">
    <property type="term" value="P:mRNA transport"/>
    <property type="evidence" value="ECO:0007669"/>
    <property type="project" value="UniProtKB-UniRule"/>
</dbReference>
<protein>
    <recommendedName>
        <fullName evidence="3">RRM Nup35-type domain-containing protein</fullName>
    </recommendedName>
</protein>
<evidence type="ECO:0000256" key="1">
    <source>
        <dbReference type="PROSITE-ProRule" id="PRU00804"/>
    </source>
</evidence>
<keyword evidence="1" id="KW-0813">Transport</keyword>
<reference evidence="4" key="1">
    <citation type="submission" date="2023-08" db="EMBL/GenBank/DDBJ databases">
        <authorList>
            <person name="Audoor S."/>
            <person name="Bilcke G."/>
        </authorList>
    </citation>
    <scope>NUCLEOTIDE SEQUENCE</scope>
</reference>
<organism evidence="4 5">
    <name type="scientific">Cylindrotheca closterium</name>
    <dbReference type="NCBI Taxonomy" id="2856"/>
    <lineage>
        <taxon>Eukaryota</taxon>
        <taxon>Sar</taxon>
        <taxon>Stramenopiles</taxon>
        <taxon>Ochrophyta</taxon>
        <taxon>Bacillariophyta</taxon>
        <taxon>Bacillariophyceae</taxon>
        <taxon>Bacillariophycidae</taxon>
        <taxon>Bacillariales</taxon>
        <taxon>Bacillariaceae</taxon>
        <taxon>Cylindrotheca</taxon>
    </lineage>
</organism>
<evidence type="ECO:0000313" key="4">
    <source>
        <dbReference type="EMBL" id="CAJ1940485.1"/>
    </source>
</evidence>
<dbReference type="GO" id="GO:0005643">
    <property type="term" value="C:nuclear pore"/>
    <property type="evidence" value="ECO:0007669"/>
    <property type="project" value="UniProtKB-UniRule"/>
</dbReference>
<keyword evidence="1" id="KW-0509">mRNA transport</keyword>